<organism evidence="1 2">
    <name type="scientific">Labrys wisconsinensis</name>
    <dbReference type="NCBI Taxonomy" id="425677"/>
    <lineage>
        <taxon>Bacteria</taxon>
        <taxon>Pseudomonadati</taxon>
        <taxon>Pseudomonadota</taxon>
        <taxon>Alphaproteobacteria</taxon>
        <taxon>Hyphomicrobiales</taxon>
        <taxon>Xanthobacteraceae</taxon>
        <taxon>Labrys</taxon>
    </lineage>
</organism>
<proteinExistence type="predicted"/>
<accession>A0ABU0JBU3</accession>
<dbReference type="Proteomes" id="UP001242480">
    <property type="component" value="Unassembled WGS sequence"/>
</dbReference>
<protein>
    <submittedName>
        <fullName evidence="1">Uncharacterized protein</fullName>
    </submittedName>
</protein>
<gene>
    <name evidence="1" type="ORF">QO011_004782</name>
</gene>
<evidence type="ECO:0000313" key="2">
    <source>
        <dbReference type="Proteomes" id="UP001242480"/>
    </source>
</evidence>
<name>A0ABU0JBU3_9HYPH</name>
<dbReference type="EMBL" id="JAUSVX010000010">
    <property type="protein sequence ID" value="MDQ0471755.1"/>
    <property type="molecule type" value="Genomic_DNA"/>
</dbReference>
<keyword evidence="2" id="KW-1185">Reference proteome</keyword>
<evidence type="ECO:0000313" key="1">
    <source>
        <dbReference type="EMBL" id="MDQ0471755.1"/>
    </source>
</evidence>
<reference evidence="1 2" key="1">
    <citation type="submission" date="2023-07" db="EMBL/GenBank/DDBJ databases">
        <title>Genomic Encyclopedia of Type Strains, Phase IV (KMG-IV): sequencing the most valuable type-strain genomes for metagenomic binning, comparative biology and taxonomic classification.</title>
        <authorList>
            <person name="Goeker M."/>
        </authorList>
    </citation>
    <scope>NUCLEOTIDE SEQUENCE [LARGE SCALE GENOMIC DNA]</scope>
    <source>
        <strain evidence="1 2">DSM 19619</strain>
    </source>
</reference>
<dbReference type="RefSeq" id="WP_307277456.1">
    <property type="nucleotide sequence ID" value="NZ_JAUSVX010000010.1"/>
</dbReference>
<comment type="caution">
    <text evidence="1">The sequence shown here is derived from an EMBL/GenBank/DDBJ whole genome shotgun (WGS) entry which is preliminary data.</text>
</comment>
<sequence length="151" mass="16914">MTKAAAADPIVLPPEGAVELISDEAEIDRILDEWRGATFLVSAFNPSFRRMLMRAWKDTLDVNLALLFVGCQRIEGAFEIRDADLSITRGLSVDGRTGVGKIEDRRSGFSLLFSSGCSIRPGVTEVEFFALVDQVNRVFQWELPDVRKEHR</sequence>